<dbReference type="Gene3D" id="1.25.40.280">
    <property type="entry name" value="alix/aip1 like domains"/>
    <property type="match status" value="1"/>
</dbReference>
<gene>
    <name evidence="3" type="ORF">GBAR_LOCUS10060</name>
</gene>
<organism evidence="3 4">
    <name type="scientific">Geodia barretti</name>
    <name type="common">Barrett's horny sponge</name>
    <dbReference type="NCBI Taxonomy" id="519541"/>
    <lineage>
        <taxon>Eukaryota</taxon>
        <taxon>Metazoa</taxon>
        <taxon>Porifera</taxon>
        <taxon>Demospongiae</taxon>
        <taxon>Heteroscleromorpha</taxon>
        <taxon>Tetractinellida</taxon>
        <taxon>Astrophorina</taxon>
        <taxon>Geodiidae</taxon>
        <taxon>Geodia</taxon>
    </lineage>
</organism>
<feature type="compositionally biased region" description="Pro residues" evidence="1">
    <location>
        <begin position="736"/>
        <end position="770"/>
    </location>
</feature>
<dbReference type="PANTHER" id="PTHR23030">
    <property type="entry name" value="PCD6 INTERACTING PROTEIN-RELATED"/>
    <property type="match status" value="1"/>
</dbReference>
<feature type="compositionally biased region" description="Pro residues" evidence="1">
    <location>
        <begin position="794"/>
        <end position="859"/>
    </location>
</feature>
<proteinExistence type="predicted"/>
<evidence type="ECO:0000256" key="1">
    <source>
        <dbReference type="SAM" id="MobiDB-lite"/>
    </source>
</evidence>
<dbReference type="Proteomes" id="UP001174909">
    <property type="component" value="Unassembled WGS sequence"/>
</dbReference>
<dbReference type="Pfam" id="PF13949">
    <property type="entry name" value="ALIX_LYPXL_bnd"/>
    <property type="match status" value="1"/>
</dbReference>
<dbReference type="Pfam" id="PF03097">
    <property type="entry name" value="BRO1"/>
    <property type="match status" value="1"/>
</dbReference>
<keyword evidence="4" id="KW-1185">Reference proteome</keyword>
<feature type="compositionally biased region" description="Low complexity" evidence="1">
    <location>
        <begin position="783"/>
        <end position="793"/>
    </location>
</feature>
<dbReference type="Gene3D" id="1.20.140.50">
    <property type="entry name" value="alix/aip1 like domains"/>
    <property type="match status" value="1"/>
</dbReference>
<evidence type="ECO:0000313" key="4">
    <source>
        <dbReference type="Proteomes" id="UP001174909"/>
    </source>
</evidence>
<dbReference type="SMART" id="SM01041">
    <property type="entry name" value="BRO1"/>
    <property type="match status" value="1"/>
</dbReference>
<reference evidence="3" key="1">
    <citation type="submission" date="2023-03" db="EMBL/GenBank/DDBJ databases">
        <authorList>
            <person name="Steffen K."/>
            <person name="Cardenas P."/>
        </authorList>
    </citation>
    <scope>NUCLEOTIDE SEQUENCE</scope>
</reference>
<dbReference type="PROSITE" id="PS51180">
    <property type="entry name" value="BRO1"/>
    <property type="match status" value="1"/>
</dbReference>
<comment type="caution">
    <text evidence="3">The sequence shown here is derived from an EMBL/GenBank/DDBJ whole genome shotgun (WGS) entry which is preliminary data.</text>
</comment>
<protein>
    <submittedName>
        <fullName evidence="3">Programmed cell death 6-interacting protein</fullName>
    </submittedName>
</protein>
<accession>A0AA35RSG5</accession>
<dbReference type="EMBL" id="CASHTH010001527">
    <property type="protein sequence ID" value="CAI8016399.1"/>
    <property type="molecule type" value="Genomic_DNA"/>
</dbReference>
<sequence>MAAHYLLAVPSKATKSVDFGAPFNRFVANNYDEQPSRYQDAITEFQGLREATVVKSPDRHETGLDLITRYYDQLVAMENKLPIAEGQISVKLHWTDAFARGGLFGGKKEAGQVSSVYERCCVLFNVGSLQSQIGKSQNFDNDDGLKNAARHFQGAAGTFQLLQEQVFAHLQRAPTPDLSAESTTALMQLMLAQAQESFCIKACKDRIKDMLIAKIAMQCSDLYAEAYSNMQVGTVKAMWEKSWLATASAKTAYFHCVAQHRLGLVAQAGKNYGEAVARMKKAVELLGEAEKKGEGVFKPYEVTQTVKKDFEAANKDNNFIYNDLVPDFGTLEPPGKATLAKPLPFTSPAPNFIDLFANLVPLAVSQALQAYGTKKDDLVNTECERLRGATAELNELLASKNLPAAIEDTGGDSLPESLQEKAAAVAEAGGARALEEKLNAVPELVQRNREILTETVRMMDEEEREDSELRSRFREKWSRQPSASLAENLRKEVTKYKTILDTASGADQTVRQKFESHREAVVLLGKQVAEIQAAVPKAGALSPRVQGSQCVQDLRGLMEEVMTLKAEREVIERTLRENIADITGKFLKALKDFGDVDEETISEAHLRTEYGSVQTQVQESIGKQPGLVQRIAAASAQFEQLTGGQSVGEREGKLKELATGYDAFQQLQSNITEGIKFYNDLTPLLVRVQSKISDFVFARRTEKDDLLKDLQKTIANQPYVAPPENPQYQQQSRQPPQRPPPPQAAPRPPPPQQMAPPTAPPHASGAPPPHQMGGHPYHPQMPPAQSYQPYAPYGAPPPQPHPGYYQQPPPGPYYAPHPGAPYGQPPHPGMYGNPPAPYGQPPPGQYHPQQPYRPPPSHR</sequence>
<dbReference type="InterPro" id="IPR025304">
    <property type="entry name" value="ALIX_V_dom"/>
</dbReference>
<dbReference type="InterPro" id="IPR004328">
    <property type="entry name" value="BRO1_dom"/>
</dbReference>
<dbReference type="Gene3D" id="1.20.120.560">
    <property type="entry name" value="alix/aip1 in complex with the ypdl late domain"/>
    <property type="match status" value="1"/>
</dbReference>
<feature type="region of interest" description="Disordered" evidence="1">
    <location>
        <begin position="717"/>
        <end position="859"/>
    </location>
</feature>
<dbReference type="InterPro" id="IPR038499">
    <property type="entry name" value="BRO1_sf"/>
</dbReference>
<dbReference type="PANTHER" id="PTHR23030:SF39">
    <property type="entry name" value="PROGRAMMED CELL DEATH 6-INTERACTING PROTEIN"/>
    <property type="match status" value="1"/>
</dbReference>
<feature type="compositionally biased region" description="Low complexity" evidence="1">
    <location>
        <begin position="726"/>
        <end position="735"/>
    </location>
</feature>
<feature type="domain" description="BRO1" evidence="2">
    <location>
        <begin position="5"/>
        <end position="393"/>
    </location>
</feature>
<dbReference type="GO" id="GO:0005768">
    <property type="term" value="C:endosome"/>
    <property type="evidence" value="ECO:0007669"/>
    <property type="project" value="TreeGrafter"/>
</dbReference>
<evidence type="ECO:0000313" key="3">
    <source>
        <dbReference type="EMBL" id="CAI8016399.1"/>
    </source>
</evidence>
<evidence type="ECO:0000259" key="2">
    <source>
        <dbReference type="PROSITE" id="PS51180"/>
    </source>
</evidence>
<dbReference type="AlphaFoldDB" id="A0AA35RSG5"/>
<dbReference type="GO" id="GO:0000281">
    <property type="term" value="P:mitotic cytokinesis"/>
    <property type="evidence" value="ECO:0007669"/>
    <property type="project" value="TreeGrafter"/>
</dbReference>
<name>A0AA35RSG5_GEOBA</name>